<dbReference type="Proteomes" id="UP000663851">
    <property type="component" value="Unassembled WGS sequence"/>
</dbReference>
<evidence type="ECO:0000313" key="1">
    <source>
        <dbReference type="EMBL" id="CAF3299612.1"/>
    </source>
</evidence>
<name>A0A817T0M2_9BILA</name>
<dbReference type="EMBL" id="CAJOBO010000977">
    <property type="protein sequence ID" value="CAF4319980.1"/>
    <property type="molecule type" value="Genomic_DNA"/>
</dbReference>
<gene>
    <name evidence="2" type="ORF">HFQ381_LOCUS14758</name>
    <name evidence="1" type="ORF">LUA448_LOCUS7947</name>
</gene>
<evidence type="ECO:0000313" key="3">
    <source>
        <dbReference type="Proteomes" id="UP000663833"/>
    </source>
</evidence>
<dbReference type="EMBL" id="CAJNYD010000809">
    <property type="protein sequence ID" value="CAF3299612.1"/>
    <property type="molecule type" value="Genomic_DNA"/>
</dbReference>
<protein>
    <submittedName>
        <fullName evidence="1">Uncharacterized protein</fullName>
    </submittedName>
</protein>
<organism evidence="1 3">
    <name type="scientific">Rotaria socialis</name>
    <dbReference type="NCBI Taxonomy" id="392032"/>
    <lineage>
        <taxon>Eukaryota</taxon>
        <taxon>Metazoa</taxon>
        <taxon>Spiralia</taxon>
        <taxon>Gnathifera</taxon>
        <taxon>Rotifera</taxon>
        <taxon>Eurotatoria</taxon>
        <taxon>Bdelloidea</taxon>
        <taxon>Philodinida</taxon>
        <taxon>Philodinidae</taxon>
        <taxon>Rotaria</taxon>
    </lineage>
</organism>
<dbReference type="Proteomes" id="UP000663833">
    <property type="component" value="Unassembled WGS sequence"/>
</dbReference>
<evidence type="ECO:0000313" key="2">
    <source>
        <dbReference type="EMBL" id="CAF4319980.1"/>
    </source>
</evidence>
<dbReference type="AlphaFoldDB" id="A0A817T0M2"/>
<sequence length="308" mass="35972">MNSRQIIFDITSYRPLYGPREIPFTRIAHSTHLKDKLIKMLRTVSDNGPGIHFKGKKHDDYGRLPVLSWWGIIPDKDSMLGHPVAHFNSNRSNTFKRTNRYGPICFSIPLKNVPGEFYCGGTRTFTHEYAHTTIININKACIPEIYPKSKFRRDSEVDDRNTALYSIIPKKLIKTYGNNHYLWRCYRWGNSEDPKEINYQWDHPEFAIVAGKDGFDFTAAQGLRIHFVDHKKALCVKSKSPYDEICDMCWTAKEACTEFVHIIHENGMIFENFQPFFEQEIWNKLVMVKDKLYKSLPDFDESVMDGTE</sequence>
<comment type="caution">
    <text evidence="1">The sequence shown here is derived from an EMBL/GenBank/DDBJ whole genome shotgun (WGS) entry which is preliminary data.</text>
</comment>
<accession>A0A817T0M2</accession>
<proteinExistence type="predicted"/>
<reference evidence="1" key="1">
    <citation type="submission" date="2021-02" db="EMBL/GenBank/DDBJ databases">
        <authorList>
            <person name="Nowell W R."/>
        </authorList>
    </citation>
    <scope>NUCLEOTIDE SEQUENCE</scope>
</reference>